<evidence type="ECO:0000256" key="3">
    <source>
        <dbReference type="ARBA" id="ARBA00022723"/>
    </source>
</evidence>
<keyword evidence="10" id="KW-0548">Nucleotidyltransferase</keyword>
<feature type="binding site" evidence="8">
    <location>
        <position position="76"/>
    </location>
    <ligand>
        <name>GTP</name>
        <dbReference type="ChEBI" id="CHEBI:37565"/>
    </ligand>
</feature>
<gene>
    <name evidence="8 10" type="primary">mobA</name>
    <name evidence="10" type="ORF">V8G57_16685</name>
</gene>
<dbReference type="Pfam" id="PF12804">
    <property type="entry name" value="NTP_transf_3"/>
    <property type="match status" value="1"/>
</dbReference>
<evidence type="ECO:0000313" key="10">
    <source>
        <dbReference type="EMBL" id="MEM4989030.1"/>
    </source>
</evidence>
<accession>A0ABU9PYH4</accession>
<feature type="binding site" evidence="8">
    <location>
        <position position="106"/>
    </location>
    <ligand>
        <name>Mg(2+)</name>
        <dbReference type="ChEBI" id="CHEBI:18420"/>
    </ligand>
</feature>
<evidence type="ECO:0000256" key="8">
    <source>
        <dbReference type="HAMAP-Rule" id="MF_00316"/>
    </source>
</evidence>
<dbReference type="RefSeq" id="WP_092392878.1">
    <property type="nucleotide sequence ID" value="NZ_JBANDC010000011.1"/>
</dbReference>
<keyword evidence="4 8" id="KW-0547">Nucleotide-binding</keyword>
<keyword evidence="5 8" id="KW-0460">Magnesium</keyword>
<dbReference type="EMBL" id="JBANDC010000011">
    <property type="protein sequence ID" value="MEM4989030.1"/>
    <property type="molecule type" value="Genomic_DNA"/>
</dbReference>
<comment type="function">
    <text evidence="8">Transfers a GMP moiety from GTP to Mo-molybdopterin (Mo-MPT) cofactor (Moco or molybdenum cofactor) to form Mo-molybdopterin guanine dinucleotide (Mo-MGD) cofactor.</text>
</comment>
<dbReference type="CDD" id="cd02503">
    <property type="entry name" value="MobA"/>
    <property type="match status" value="1"/>
</dbReference>
<dbReference type="NCBIfam" id="TIGR02665">
    <property type="entry name" value="molyb_mobA"/>
    <property type="match status" value="1"/>
</dbReference>
<dbReference type="SUPFAM" id="SSF53448">
    <property type="entry name" value="Nucleotide-diphospho-sugar transferases"/>
    <property type="match status" value="1"/>
</dbReference>
<protein>
    <recommendedName>
        <fullName evidence="8">Molybdenum cofactor guanylyltransferase</fullName>
        <shortName evidence="8">MoCo guanylyltransferase</shortName>
        <ecNumber evidence="8">2.7.7.77</ecNumber>
    </recommendedName>
    <alternativeName>
        <fullName evidence="8">GTP:molybdopterin guanylyltransferase</fullName>
    </alternativeName>
    <alternativeName>
        <fullName evidence="8">Mo-MPT guanylyltransferase</fullName>
    </alternativeName>
    <alternativeName>
        <fullName evidence="8">Molybdopterin guanylyltransferase</fullName>
    </alternativeName>
    <alternativeName>
        <fullName evidence="8">Molybdopterin-guanine dinucleotide synthase</fullName>
        <shortName evidence="8">MGD synthase</shortName>
    </alternativeName>
</protein>
<dbReference type="InterPro" id="IPR013482">
    <property type="entry name" value="Molybde_CF_guanTrfase"/>
</dbReference>
<evidence type="ECO:0000313" key="11">
    <source>
        <dbReference type="Proteomes" id="UP001495910"/>
    </source>
</evidence>
<evidence type="ECO:0000256" key="4">
    <source>
        <dbReference type="ARBA" id="ARBA00022741"/>
    </source>
</evidence>
<comment type="cofactor">
    <cofactor evidence="8">
        <name>Mg(2+)</name>
        <dbReference type="ChEBI" id="CHEBI:18420"/>
    </cofactor>
</comment>
<evidence type="ECO:0000256" key="1">
    <source>
        <dbReference type="ARBA" id="ARBA00022490"/>
    </source>
</evidence>
<dbReference type="InterPro" id="IPR025877">
    <property type="entry name" value="MobA-like_NTP_Trfase"/>
</dbReference>
<feature type="domain" description="MobA-like NTP transferase" evidence="9">
    <location>
        <begin position="14"/>
        <end position="170"/>
    </location>
</feature>
<dbReference type="EC" id="2.7.7.77" evidence="8"/>
<feature type="binding site" evidence="8">
    <location>
        <position position="58"/>
    </location>
    <ligand>
        <name>GTP</name>
        <dbReference type="ChEBI" id="CHEBI:37565"/>
    </ligand>
</feature>
<comment type="similarity">
    <text evidence="8">Belongs to the MobA family.</text>
</comment>
<name>A0ABU9PYH4_9BURK</name>
<comment type="caution">
    <text evidence="10">The sequence shown here is derived from an EMBL/GenBank/DDBJ whole genome shotgun (WGS) entry which is preliminary data.</text>
</comment>
<keyword evidence="7 8" id="KW-0501">Molybdenum cofactor biosynthesis</keyword>
<comment type="domain">
    <text evidence="8">The N-terminal domain determines nucleotide recognition and specific binding, while the C-terminal domain determines the specific binding to the target protein.</text>
</comment>
<dbReference type="Proteomes" id="UP001495910">
    <property type="component" value="Unassembled WGS sequence"/>
</dbReference>
<keyword evidence="6 8" id="KW-0342">GTP-binding</keyword>
<comment type="subcellular location">
    <subcellularLocation>
        <location evidence="8">Cytoplasm</location>
    </subcellularLocation>
</comment>
<evidence type="ECO:0000256" key="2">
    <source>
        <dbReference type="ARBA" id="ARBA00022679"/>
    </source>
</evidence>
<proteinExistence type="inferred from homology"/>
<reference evidence="10 11" key="1">
    <citation type="submission" date="2024-02" db="EMBL/GenBank/DDBJ databases">
        <title>Draft genome sequence of Collimonas sp. strain H4R21, an effective mineral-weathering bacterial strain isolated from the beech rhizosphere.</title>
        <authorList>
            <person name="Morin E."/>
            <person name="Uroz S."/>
            <person name="Leveau J.H.J."/>
            <person name="Kumar R."/>
            <person name="Rey M.W."/>
            <person name="Pham J."/>
        </authorList>
    </citation>
    <scope>NUCLEOTIDE SEQUENCE [LARGE SCALE GENOMIC DNA]</scope>
    <source>
        <strain evidence="10 11">H4R21</strain>
    </source>
</reference>
<evidence type="ECO:0000256" key="7">
    <source>
        <dbReference type="ARBA" id="ARBA00023150"/>
    </source>
</evidence>
<feature type="binding site" evidence="8">
    <location>
        <position position="30"/>
    </location>
    <ligand>
        <name>GTP</name>
        <dbReference type="ChEBI" id="CHEBI:37565"/>
    </ligand>
</feature>
<dbReference type="PANTHER" id="PTHR19136">
    <property type="entry name" value="MOLYBDENUM COFACTOR GUANYLYLTRANSFERASE"/>
    <property type="match status" value="1"/>
</dbReference>
<comment type="subunit">
    <text evidence="8">Monomer.</text>
</comment>
<feature type="binding site" evidence="8">
    <location>
        <position position="106"/>
    </location>
    <ligand>
        <name>GTP</name>
        <dbReference type="ChEBI" id="CHEBI:37565"/>
    </ligand>
</feature>
<dbReference type="GO" id="GO:0061603">
    <property type="term" value="F:molybdenum cofactor guanylyltransferase activity"/>
    <property type="evidence" value="ECO:0007669"/>
    <property type="project" value="UniProtKB-EC"/>
</dbReference>
<sequence>METCPPPSAPDITGLILAGGRGARMGGVDKGLALLDGKPMVAYVIARLAPQVGSLIINANRNQDSYAAFGAPVWPDEQSDFAGPLAGLQAGLRHCGTPYLATAPCDSPYLPHDLVQRLAQTLAAADADLAVACTRDAGDQAIWPQPVFMLLKTGLLTDLNDYLQGGGRKMETWYRRLSYCETLFTDADAFRNINTREQLLQR</sequence>
<organism evidence="10 11">
    <name type="scientific">Collimonas rhizosphaerae</name>
    <dbReference type="NCBI Taxonomy" id="3126357"/>
    <lineage>
        <taxon>Bacteria</taxon>
        <taxon>Pseudomonadati</taxon>
        <taxon>Pseudomonadota</taxon>
        <taxon>Betaproteobacteria</taxon>
        <taxon>Burkholderiales</taxon>
        <taxon>Oxalobacteraceae</taxon>
        <taxon>Collimonas</taxon>
    </lineage>
</organism>
<keyword evidence="3 8" id="KW-0479">Metal-binding</keyword>
<keyword evidence="11" id="KW-1185">Reference proteome</keyword>
<comment type="catalytic activity">
    <reaction evidence="8">
        <text>Mo-molybdopterin + GTP + H(+) = Mo-molybdopterin guanine dinucleotide + diphosphate</text>
        <dbReference type="Rhea" id="RHEA:34243"/>
        <dbReference type="ChEBI" id="CHEBI:15378"/>
        <dbReference type="ChEBI" id="CHEBI:33019"/>
        <dbReference type="ChEBI" id="CHEBI:37565"/>
        <dbReference type="ChEBI" id="CHEBI:71302"/>
        <dbReference type="ChEBI" id="CHEBI:71310"/>
        <dbReference type="EC" id="2.7.7.77"/>
    </reaction>
</comment>
<evidence type="ECO:0000256" key="5">
    <source>
        <dbReference type="ARBA" id="ARBA00022842"/>
    </source>
</evidence>
<keyword evidence="2 8" id="KW-0808">Transferase</keyword>
<feature type="binding site" evidence="8">
    <location>
        <begin position="17"/>
        <end position="19"/>
    </location>
    <ligand>
        <name>GTP</name>
        <dbReference type="ChEBI" id="CHEBI:37565"/>
    </ligand>
</feature>
<dbReference type="PANTHER" id="PTHR19136:SF81">
    <property type="entry name" value="MOLYBDENUM COFACTOR GUANYLYLTRANSFERASE"/>
    <property type="match status" value="1"/>
</dbReference>
<evidence type="ECO:0000256" key="6">
    <source>
        <dbReference type="ARBA" id="ARBA00023134"/>
    </source>
</evidence>
<dbReference type="Gene3D" id="3.90.550.10">
    <property type="entry name" value="Spore Coat Polysaccharide Biosynthesis Protein SpsA, Chain A"/>
    <property type="match status" value="1"/>
</dbReference>
<evidence type="ECO:0000259" key="9">
    <source>
        <dbReference type="Pfam" id="PF12804"/>
    </source>
</evidence>
<dbReference type="HAMAP" id="MF_00316">
    <property type="entry name" value="MobA"/>
    <property type="match status" value="1"/>
</dbReference>
<dbReference type="InterPro" id="IPR029044">
    <property type="entry name" value="Nucleotide-diphossugar_trans"/>
</dbReference>
<keyword evidence="1 8" id="KW-0963">Cytoplasm</keyword>